<dbReference type="EMBL" id="HG937693">
    <property type="protein sequence ID" value="CDP34346.1"/>
    <property type="molecule type" value="Genomic_DNA"/>
</dbReference>
<dbReference type="GO" id="GO:0031932">
    <property type="term" value="C:TORC2 complex"/>
    <property type="evidence" value="ECO:0007669"/>
    <property type="project" value="InterPro"/>
</dbReference>
<organism evidence="7">
    <name type="scientific">Blastobotrys adeninivorans</name>
    <name type="common">Yeast</name>
    <name type="synonym">Arxula adeninivorans</name>
    <dbReference type="NCBI Taxonomy" id="409370"/>
    <lineage>
        <taxon>Eukaryota</taxon>
        <taxon>Fungi</taxon>
        <taxon>Dikarya</taxon>
        <taxon>Ascomycota</taxon>
        <taxon>Saccharomycotina</taxon>
        <taxon>Dipodascomycetes</taxon>
        <taxon>Dipodascales</taxon>
        <taxon>Trichomonascaceae</taxon>
        <taxon>Blastobotrys</taxon>
    </lineage>
</organism>
<feature type="compositionally biased region" description="Polar residues" evidence="2">
    <location>
        <begin position="1253"/>
        <end position="1269"/>
    </location>
</feature>
<feature type="region of interest" description="Disordered" evidence="2">
    <location>
        <begin position="535"/>
        <end position="555"/>
    </location>
</feature>
<feature type="region of interest" description="Disordered" evidence="2">
    <location>
        <begin position="1238"/>
        <end position="1269"/>
    </location>
</feature>
<dbReference type="AlphaFoldDB" id="A0A060T596"/>
<dbReference type="SMART" id="SM00742">
    <property type="entry name" value="Hr1"/>
    <property type="match status" value="1"/>
</dbReference>
<evidence type="ECO:0000259" key="4">
    <source>
        <dbReference type="SMART" id="SM01307"/>
    </source>
</evidence>
<sequence length="1269" mass="142770">MSDSGTVNDILAKLEIENKIKEGAENLLQVFDTRKLKDGKEVYKQQVESQLDAANAKIQLLQLQLQEHGFTRSSLNLGNTPHSISPDLSEPDPGQESPTWSLGDILQSFEPAKQDAEFLVARANDLVSLLQRHPLLKYDLAMAQVGDKIRILLLHRQSEVIAAGYRVARYTITDLESLKNIRKLHTDFLLIRTLCQDGTAHVERLQAIKFIRAYLDLPGGVDEVTVGVVRALVAVAEHGEDKLRTIATESLAEIFIQNPEIIFRGGGIRVLMQAVVEGPYELSVPIAMALAFAMEWPKSRQLLRGGRDLDYLLSAITDFQVRGHVHSEKLINSAQVISNLLRSWAGLLAFSADNFNAIRVLVNSLAVATPALRDILLDLFFSVLCIRPLSWSSSFLAGRRLTTFGRVSDLKEMIASAADKEASEKTHCRFVDHFTALLVQILIECGLIDTLVHILESSEEASNKRKTTLLLSEILSMMGNLLPSRLVEKLSALPKLFNTAMESYQTQENALASGAIFQIDKISRNIQKTRQLSNEDGLDNMSTNNNSSSKITSYDDRSSRVRVKMGVQIDDASFKQLLLDTQVLNTKTYSKWNWDALSELIHGPLLNPKRLEEAIKTTKFMKRLMSFYRPFKYRFSSIKRTKPNQKYIDVGKDLLVTLLSSQEGVKYLTENKLLRQIAECLAQLDPMSGITSPEPLFSSQRLQNTLSFGYFTLLGTLSGDTNGMQMMERWRMFNMFYHISELNTREDLIRSFVVSMDYKLHGHTRIILSKTLTTGSKDVRLFATSHLRTLLNSDPDTQKWAVELLVTQLYDTEVEICKLAIDVIEEFCGIPENLEHFIGLQPSLDHLGDVATPLLLRFLSSSVGFRYLKELDYVYTEMDNWFHGQNENYVVQIEEYLESANMSWSPSSTKWGVGANVDKENDPPASAPRHFYGELTLTDEGCQLLKSRGHFGMFVQFLHDHKNECEDPEIILKLKGCLWAIGNVGRNPKGAPFLEDCEVIRDIVDITQQSEIFSLKGTAFFALGLISSTEEGMEILDEYQWDSVYKMMLQPKGICLPRDLSSLFGTNIDPPKHNVANGKIDGKANSKTDADANANGTTNSTKGTPDSTVVNDSNGSGPEADGSGGKLRSKSVAEDNADEEIDFPSMPVDPVRRKILDALRDLSNQILANEASRQLVKFESKYGDRFQSVDLFLETMGLLEKYRYKLPVRRFIFELFNTSTLIERLIRRQKEYRRWARLSQDSKGQVPAIAPSPQMNQSPRSRAPSQAHD</sequence>
<dbReference type="Pfam" id="PF14663">
    <property type="entry name" value="RasGEF_N_2"/>
    <property type="match status" value="1"/>
</dbReference>
<dbReference type="InterPro" id="IPR011072">
    <property type="entry name" value="HR1_rho-bd"/>
</dbReference>
<dbReference type="InterPro" id="IPR028267">
    <property type="entry name" value="Pianissimo_N"/>
</dbReference>
<feature type="region of interest" description="Disordered" evidence="2">
    <location>
        <begin position="76"/>
        <end position="100"/>
    </location>
</feature>
<dbReference type="InterPro" id="IPR011989">
    <property type="entry name" value="ARM-like"/>
</dbReference>
<dbReference type="SMART" id="SM01303">
    <property type="entry name" value="RasGEF_N_2"/>
    <property type="match status" value="1"/>
</dbReference>
<dbReference type="SMART" id="SM01310">
    <property type="entry name" value="RICTOR_V"/>
    <property type="match status" value="1"/>
</dbReference>
<reference evidence="7" key="2">
    <citation type="submission" date="2014-06" db="EMBL/GenBank/DDBJ databases">
        <title>The complete genome of Blastobotrys (Arxula) adeninivorans LS3 - a yeast of biotechnological interest.</title>
        <authorList>
            <person name="Kunze G."/>
            <person name="Gaillardin C."/>
            <person name="Czernicka M."/>
            <person name="Durrens P."/>
            <person name="Martin T."/>
            <person name="Boer E."/>
            <person name="Gabaldon T."/>
            <person name="Cruz J."/>
            <person name="Talla E."/>
            <person name="Marck C."/>
            <person name="Goffeau A."/>
            <person name="Barbe V."/>
            <person name="Baret P."/>
            <person name="Baronian K."/>
            <person name="Beier S."/>
            <person name="Bleykasten C."/>
            <person name="Bode R."/>
            <person name="Casaregola S."/>
            <person name="Despons L."/>
            <person name="Fairhead C."/>
            <person name="Giersberg M."/>
            <person name="Gierski P."/>
            <person name="Hahnel U."/>
            <person name="Hartmann A."/>
            <person name="Jankowska D."/>
            <person name="Jubin C."/>
            <person name="Jung P."/>
            <person name="Lafontaine I."/>
            <person name="Leh-Louis V."/>
            <person name="Lemaire M."/>
            <person name="Marcet-Houben M."/>
            <person name="Mascher M."/>
            <person name="Morel G."/>
            <person name="Richard G.-F."/>
            <person name="Riechen J."/>
            <person name="Sacerdot C."/>
            <person name="Sarkar A."/>
            <person name="Savel G."/>
            <person name="Schacherer J."/>
            <person name="Sherman D."/>
            <person name="Straub M.-L."/>
            <person name="Stein N."/>
            <person name="Thierry A."/>
            <person name="Trautwein-Schult A."/>
            <person name="Westhof E."/>
            <person name="Worch S."/>
            <person name="Dujon B."/>
            <person name="Souciet J.-L."/>
            <person name="Wincker P."/>
            <person name="Scholz U."/>
            <person name="Neuveglise N."/>
        </authorList>
    </citation>
    <scope>NUCLEOTIDE SEQUENCE</scope>
    <source>
        <strain evidence="7">LS3</strain>
    </source>
</reference>
<feature type="domain" description="Rapamycin-insensitive companion of mTOR" evidence="6">
    <location>
        <begin position="971"/>
        <end position="1043"/>
    </location>
</feature>
<reference evidence="7" key="1">
    <citation type="submission" date="2014-02" db="EMBL/GenBank/DDBJ databases">
        <authorList>
            <person name="Genoscope - CEA"/>
        </authorList>
    </citation>
    <scope>NUCLEOTIDE SEQUENCE</scope>
    <source>
        <strain evidence="7">LS3</strain>
    </source>
</reference>
<dbReference type="PANTHER" id="PTHR13298:SF11">
    <property type="entry name" value="RAPAMYCIN-INSENSITIVE COMPANION OF MTOR"/>
    <property type="match status" value="1"/>
</dbReference>
<accession>A0A060T596</accession>
<dbReference type="SMART" id="SM01308">
    <property type="entry name" value="RICTOR_N"/>
    <property type="match status" value="1"/>
</dbReference>
<dbReference type="Pfam" id="PF14664">
    <property type="entry name" value="RICTOR_N"/>
    <property type="match status" value="1"/>
</dbReference>
<feature type="domain" description="REM-1" evidence="3">
    <location>
        <begin position="5"/>
        <end position="75"/>
    </location>
</feature>
<evidence type="ECO:0000313" key="7">
    <source>
        <dbReference type="EMBL" id="CDP34346.1"/>
    </source>
</evidence>
<dbReference type="InterPro" id="IPR036274">
    <property type="entry name" value="HR1_rpt_sf"/>
</dbReference>
<dbReference type="InterPro" id="IPR029452">
    <property type="entry name" value="RICTOR_V"/>
</dbReference>
<dbReference type="InterPro" id="IPR028268">
    <property type="entry name" value="Pianissimo_fam"/>
</dbReference>
<dbReference type="InterPro" id="IPR029453">
    <property type="entry name" value="Rictor_IV"/>
</dbReference>
<dbReference type="Pfam" id="PF14666">
    <property type="entry name" value="RICTOR_M"/>
    <property type="match status" value="1"/>
</dbReference>
<dbReference type="InterPro" id="IPR029451">
    <property type="entry name" value="RICTOR_M"/>
</dbReference>
<feature type="domain" description="Rapamycin-insensitive companion of mTOR middle" evidence="4">
    <location>
        <begin position="569"/>
        <end position="793"/>
    </location>
</feature>
<evidence type="ECO:0000259" key="3">
    <source>
        <dbReference type="SMART" id="SM00742"/>
    </source>
</evidence>
<dbReference type="PhylomeDB" id="A0A060T596"/>
<feature type="compositionally biased region" description="Polar residues" evidence="2">
    <location>
        <begin position="1094"/>
        <end position="1116"/>
    </location>
</feature>
<dbReference type="InterPro" id="IPR016024">
    <property type="entry name" value="ARM-type_fold"/>
</dbReference>
<protein>
    <submittedName>
        <fullName evidence="7">ARAD1C10274p</fullName>
    </submittedName>
</protein>
<dbReference type="Pfam" id="PF02185">
    <property type="entry name" value="HR1"/>
    <property type="match status" value="1"/>
</dbReference>
<feature type="compositionally biased region" description="Basic and acidic residues" evidence="2">
    <location>
        <begin position="1080"/>
        <end position="1090"/>
    </location>
</feature>
<feature type="region of interest" description="Disordered" evidence="2">
    <location>
        <begin position="1067"/>
        <end position="1144"/>
    </location>
</feature>
<dbReference type="Pfam" id="PF14668">
    <property type="entry name" value="RICTOR_V"/>
    <property type="match status" value="1"/>
</dbReference>
<dbReference type="SUPFAM" id="SSF48371">
    <property type="entry name" value="ARM repeat"/>
    <property type="match status" value="1"/>
</dbReference>
<evidence type="ECO:0000256" key="2">
    <source>
        <dbReference type="SAM" id="MobiDB-lite"/>
    </source>
</evidence>
<dbReference type="PANTHER" id="PTHR13298">
    <property type="entry name" value="CYTOSOLIC REGULATOR PIANISSIMO"/>
    <property type="match status" value="1"/>
</dbReference>
<name>A0A060T596_BLAAD</name>
<proteinExistence type="inferred from homology"/>
<feature type="domain" description="Rapamycin-insensitive companion of mTOR N-terminal" evidence="5">
    <location>
        <begin position="120"/>
        <end position="483"/>
    </location>
</feature>
<evidence type="ECO:0000259" key="5">
    <source>
        <dbReference type="SMART" id="SM01308"/>
    </source>
</evidence>
<gene>
    <name evidence="7" type="ORF">GNLVRS02_ARAD1C10274g</name>
</gene>
<dbReference type="SUPFAM" id="SSF46585">
    <property type="entry name" value="HR1 repeat"/>
    <property type="match status" value="1"/>
</dbReference>
<dbReference type="GO" id="GO:0038203">
    <property type="term" value="P:TORC2 signaling"/>
    <property type="evidence" value="ECO:0007669"/>
    <property type="project" value="TreeGrafter"/>
</dbReference>
<evidence type="ECO:0000259" key="6">
    <source>
        <dbReference type="SMART" id="SM01310"/>
    </source>
</evidence>
<feature type="compositionally biased region" description="Low complexity" evidence="2">
    <location>
        <begin position="540"/>
        <end position="549"/>
    </location>
</feature>
<evidence type="ECO:0000256" key="1">
    <source>
        <dbReference type="ARBA" id="ARBA00008878"/>
    </source>
</evidence>
<dbReference type="Gene3D" id="1.10.287.160">
    <property type="entry name" value="HR1 repeat"/>
    <property type="match status" value="1"/>
</dbReference>
<dbReference type="SMART" id="SM01307">
    <property type="entry name" value="RICTOR_M"/>
    <property type="match status" value="1"/>
</dbReference>
<comment type="similarity">
    <text evidence="1">Belongs to the RICTOR family.</text>
</comment>
<dbReference type="Gene3D" id="1.25.10.10">
    <property type="entry name" value="Leucine-rich Repeat Variant"/>
    <property type="match status" value="1"/>
</dbReference>